<comment type="caution">
    <text evidence="1">The sequence shown here is derived from an EMBL/GenBank/DDBJ whole genome shotgun (WGS) entry which is preliminary data.</text>
</comment>
<evidence type="ECO:0000313" key="2">
    <source>
        <dbReference type="Proteomes" id="UP000018948"/>
    </source>
</evidence>
<sequence length="54" mass="6134">MDSLRELVVEIEGLRNQNIALRKRVGLCAKFQQVLMEARQPKSDDLILPIAVKS</sequence>
<gene>
    <name evidence="1" type="ORF">F442_22810</name>
</gene>
<reference evidence="1 2" key="1">
    <citation type="submission" date="2013-11" db="EMBL/GenBank/DDBJ databases">
        <title>The Genome Sequence of Phytophthora parasitica P10297.</title>
        <authorList>
            <consortium name="The Broad Institute Genomics Platform"/>
            <person name="Russ C."/>
            <person name="Tyler B."/>
            <person name="Panabieres F."/>
            <person name="Shan W."/>
            <person name="Tripathy S."/>
            <person name="Grunwald N."/>
            <person name="Machado M."/>
            <person name="Johnson C.S."/>
            <person name="Walker B."/>
            <person name="Young S.K."/>
            <person name="Zeng Q."/>
            <person name="Gargeya S."/>
            <person name="Fitzgerald M."/>
            <person name="Haas B."/>
            <person name="Abouelleil A."/>
            <person name="Allen A.W."/>
            <person name="Alvarado L."/>
            <person name="Arachchi H.M."/>
            <person name="Berlin A.M."/>
            <person name="Chapman S.B."/>
            <person name="Gainer-Dewar J."/>
            <person name="Goldberg J."/>
            <person name="Griggs A."/>
            <person name="Gujja S."/>
            <person name="Hansen M."/>
            <person name="Howarth C."/>
            <person name="Imamovic A."/>
            <person name="Ireland A."/>
            <person name="Larimer J."/>
            <person name="McCowan C."/>
            <person name="Murphy C."/>
            <person name="Pearson M."/>
            <person name="Poon T.W."/>
            <person name="Priest M."/>
            <person name="Roberts A."/>
            <person name="Saif S."/>
            <person name="Shea T."/>
            <person name="Sisk P."/>
            <person name="Sykes S."/>
            <person name="Wortman J."/>
            <person name="Nusbaum C."/>
            <person name="Birren B."/>
        </authorList>
    </citation>
    <scope>NUCLEOTIDE SEQUENCE [LARGE SCALE GENOMIC DNA]</scope>
    <source>
        <strain evidence="1 2">P10297</strain>
    </source>
</reference>
<organism evidence="1 2">
    <name type="scientific">Phytophthora nicotianae P10297</name>
    <dbReference type="NCBI Taxonomy" id="1317064"/>
    <lineage>
        <taxon>Eukaryota</taxon>
        <taxon>Sar</taxon>
        <taxon>Stramenopiles</taxon>
        <taxon>Oomycota</taxon>
        <taxon>Peronosporomycetes</taxon>
        <taxon>Peronosporales</taxon>
        <taxon>Peronosporaceae</taxon>
        <taxon>Phytophthora</taxon>
    </lineage>
</organism>
<dbReference type="AlphaFoldDB" id="W2XYX9"/>
<dbReference type="EMBL" id="ANIY01005327">
    <property type="protein sequence ID" value="ETP27911.1"/>
    <property type="molecule type" value="Genomic_DNA"/>
</dbReference>
<proteinExistence type="predicted"/>
<feature type="non-terminal residue" evidence="1">
    <location>
        <position position="54"/>
    </location>
</feature>
<protein>
    <submittedName>
        <fullName evidence="1">Uncharacterized protein</fullName>
    </submittedName>
</protein>
<dbReference type="Proteomes" id="UP000018948">
    <property type="component" value="Unassembled WGS sequence"/>
</dbReference>
<evidence type="ECO:0000313" key="1">
    <source>
        <dbReference type="EMBL" id="ETP27911.1"/>
    </source>
</evidence>
<accession>W2XYX9</accession>
<name>W2XYX9_PHYNI</name>